<dbReference type="GO" id="GO:0016887">
    <property type="term" value="F:ATP hydrolysis activity"/>
    <property type="evidence" value="ECO:0007669"/>
    <property type="project" value="InterPro"/>
</dbReference>
<evidence type="ECO:0000313" key="7">
    <source>
        <dbReference type="EMBL" id="PVU92188.1"/>
    </source>
</evidence>
<feature type="domain" description="AAA+ ATPase" evidence="6">
    <location>
        <begin position="644"/>
        <end position="785"/>
    </location>
</feature>
<dbReference type="Gene3D" id="1.10.8.60">
    <property type="match status" value="1"/>
</dbReference>
<reference evidence="7 8" key="1">
    <citation type="journal article" date="2018" name="MBio">
        <title>Comparative Genomics Reveals the Core Gene Toolbox for the Fungus-Insect Symbiosis.</title>
        <authorList>
            <person name="Wang Y."/>
            <person name="Stata M."/>
            <person name="Wang W."/>
            <person name="Stajich J.E."/>
            <person name="White M.M."/>
            <person name="Moncalvo J.M."/>
        </authorList>
    </citation>
    <scope>NUCLEOTIDE SEQUENCE [LARGE SCALE GENOMIC DNA]</scope>
    <source>
        <strain evidence="7 8">SWE-8-4</strain>
    </source>
</reference>
<dbReference type="PANTHER" id="PTHR23069:SF0">
    <property type="entry name" value="TAT-BINDING HOMOLOG 7"/>
    <property type="match status" value="1"/>
</dbReference>
<dbReference type="EMBL" id="MBFR01000171">
    <property type="protein sequence ID" value="PVU92188.1"/>
    <property type="molecule type" value="Genomic_DNA"/>
</dbReference>
<feature type="region of interest" description="Disordered" evidence="5">
    <location>
        <begin position="187"/>
        <end position="236"/>
    </location>
</feature>
<protein>
    <recommendedName>
        <fullName evidence="6">AAA+ ATPase domain-containing protein</fullName>
    </recommendedName>
</protein>
<dbReference type="GO" id="GO:0005524">
    <property type="term" value="F:ATP binding"/>
    <property type="evidence" value="ECO:0007669"/>
    <property type="project" value="UniProtKB-KW"/>
</dbReference>
<feature type="compositionally biased region" description="Low complexity" evidence="5">
    <location>
        <begin position="490"/>
        <end position="517"/>
    </location>
</feature>
<dbReference type="InterPro" id="IPR003960">
    <property type="entry name" value="ATPase_AAA_CS"/>
</dbReference>
<dbReference type="GO" id="GO:0006334">
    <property type="term" value="P:nucleosome assembly"/>
    <property type="evidence" value="ECO:0007669"/>
    <property type="project" value="TreeGrafter"/>
</dbReference>
<dbReference type="PANTHER" id="PTHR23069">
    <property type="entry name" value="AAA DOMAIN-CONTAINING"/>
    <property type="match status" value="1"/>
</dbReference>
<evidence type="ECO:0000256" key="2">
    <source>
        <dbReference type="ARBA" id="ARBA00022741"/>
    </source>
</evidence>
<keyword evidence="2" id="KW-0547">Nucleotide-binding</keyword>
<keyword evidence="8" id="KW-1185">Reference proteome</keyword>
<evidence type="ECO:0000313" key="8">
    <source>
        <dbReference type="Proteomes" id="UP000245383"/>
    </source>
</evidence>
<dbReference type="PROSITE" id="PS00674">
    <property type="entry name" value="AAA"/>
    <property type="match status" value="1"/>
</dbReference>
<evidence type="ECO:0000256" key="1">
    <source>
        <dbReference type="ARBA" id="ARBA00006914"/>
    </source>
</evidence>
<feature type="compositionally biased region" description="Polar residues" evidence="5">
    <location>
        <begin position="303"/>
        <end position="318"/>
    </location>
</feature>
<dbReference type="InterPro" id="IPR045199">
    <property type="entry name" value="ATAD2-like"/>
</dbReference>
<feature type="compositionally biased region" description="Low complexity" evidence="5">
    <location>
        <begin position="188"/>
        <end position="233"/>
    </location>
</feature>
<feature type="compositionally biased region" description="Low complexity" evidence="5">
    <location>
        <begin position="550"/>
        <end position="563"/>
    </location>
</feature>
<dbReference type="STRING" id="133385.A0A2T9YIL2"/>
<evidence type="ECO:0000256" key="4">
    <source>
        <dbReference type="ARBA" id="ARBA00023117"/>
    </source>
</evidence>
<feature type="region of interest" description="Disordered" evidence="5">
    <location>
        <begin position="483"/>
        <end position="563"/>
    </location>
</feature>
<dbReference type="InterPro" id="IPR003593">
    <property type="entry name" value="AAA+_ATPase"/>
</dbReference>
<comment type="caution">
    <text evidence="7">The sequence shown here is derived from an EMBL/GenBank/DDBJ whole genome shotgun (WGS) entry which is preliminary data.</text>
</comment>
<dbReference type="Gene3D" id="3.40.50.300">
    <property type="entry name" value="P-loop containing nucleotide triphosphate hydrolases"/>
    <property type="match status" value="1"/>
</dbReference>
<feature type="compositionally biased region" description="Polar residues" evidence="5">
    <location>
        <begin position="272"/>
        <end position="294"/>
    </location>
</feature>
<proteinExistence type="inferred from homology"/>
<dbReference type="OrthoDB" id="5421at2759"/>
<dbReference type="GO" id="GO:0042393">
    <property type="term" value="F:histone binding"/>
    <property type="evidence" value="ECO:0007669"/>
    <property type="project" value="TreeGrafter"/>
</dbReference>
<accession>A0A2T9YIL2</accession>
<comment type="similarity">
    <text evidence="1">Belongs to the AAA ATPase family.</text>
</comment>
<dbReference type="InterPro" id="IPR003959">
    <property type="entry name" value="ATPase_AAA_core"/>
</dbReference>
<feature type="region of interest" description="Disordered" evidence="5">
    <location>
        <begin position="265"/>
        <end position="351"/>
    </location>
</feature>
<sequence length="1560" mass="175108">MVKTRVIYDSDSDDTPYNTIPEYLNSSKKSNTALLTTRGGGVSTKINHKKANQNRRSDLAAIIPKNNNRRIPTVISASRLSKPKSNFYNNLPILSPKIKNTISYISANCKNDVNNTIQLARAKPIDGKFELSKSFSAIEANNSKIYNEHNENNYNRINKTDYSQALTPTKRIPSKIAYNTLNNPFKLSSNNTNTHQSSNSSDNSETSLSHNNSSSAETSSTHNNNSSPETSSSQNFQLGNSISLDMLQKTSELEVFDKIICSSDSKSDMSPNVISKSNIPKNYTKYSSNKQQNSDPEKKNTDHTIQNNPAQYMDQYSESGDSNSDNSGDKNKTYDSTTIYDRENSSCNPNMGFNSSKNNLIENQISTGYISSKKNALSCAEVSDSSDSDTNSKDKDPYSAKSLLGYKNKHTQSSLSNSRSAKLRRVASAMHTSNQLSKYNLRSRPSAQMDEMKKTTKLILKYEKYHNSISNEYGKYKLRFKKPPQKNMKKNSVNSVSSQNNISERQNSLNNNNSALSHKNKNTQLPLDLTKRSRNRVKSYTNKNDKLKSHSFSSSSSEPEGSGLSKINILPFNYDKIMQARSNNSSGAQQNFLEASNQHESSTTEHKVNFDQIGGLKDHIRTVKEVVVLPLLYPEICSRFSLRPPRGLLFHGPPGTGKTLLARALANSCSSQAKPVAFFIIRGSECLSKFIGEGERHLRLIFDTAKKFQPSIVFFDEIDGLAPTRNSRHDQSHISIVTTLLTLMDGLEDRGQVIVIGATNRLDSVDPALRRPGRFDRELYFGYPDFESRKQIIEIHTKKWPSLPRNDLLELIANKTSGWGGAEIISLMNEIVMAAVRRHFPLLQDHTTKEKLNVNLINISDSDILDTLNLRDQVTTSDDNISILNPLFENILSQVNDIIITAKRNNFMGTARIMITGGISMGQEVFRQALVQKLVETKVKAYILNPLELLVNDQLSPESKICLAFKNAKRYGGIIIVSGINDWIREEWVLTFNQCLSELIGSTSAGLIVIGETPIPSWIERVDKLIGRFRFSLNSYTEDDIYNFFSPIINLALSPISSDLNVSNFVDIPDLHIKQNDGRLKCLCTASYCPCKSSKAYGSIKYNSAVCKINGNNIGAVNKENIFSEKDAFTLLKLQKVLDQVLNNLISEPRLKNIIDPKGFTKDSEVVFQLASSFSLSSLIEKNKKTTYTCVQHFLSEVVLLSDKIFILGGIKALKEAKRKNWYKSCTENKNELKLAQKALIKIVLEAITSSNTSIIELFKCIISNDSNEKANAQNDGKKNIFDNVILNLENSDAKVNLSLDLINDSRLKLVEHCSSRGILALKYGFADEDRIKSVLLLLDIVKSNIMQLVDIDLLISTRNIALRYSGDLNDAENNNIKHNLHTGLLTEALDNFTEAGNKSNKLEFQSEQYGNKVKAYNDRYDENECFEQVNMQSSNFKPMSNKRPQSIVQIEINRDLDFKIQNGFTCDNLKELEEGRYTHCTCASNPLTDAVVSTSQHIVNLFKEDLIPFVALNTTIEELEKLHMELYSSMLELRKQYKPDLSAAWAECVTKCLKGVVYK</sequence>
<dbReference type="GO" id="GO:0006337">
    <property type="term" value="P:nucleosome disassembly"/>
    <property type="evidence" value="ECO:0007669"/>
    <property type="project" value="TreeGrafter"/>
</dbReference>
<feature type="compositionally biased region" description="Polar residues" evidence="5">
    <location>
        <begin position="430"/>
        <end position="446"/>
    </location>
</feature>
<feature type="compositionally biased region" description="Polar residues" evidence="5">
    <location>
        <begin position="334"/>
        <end position="351"/>
    </location>
</feature>
<evidence type="ECO:0000259" key="6">
    <source>
        <dbReference type="SMART" id="SM00382"/>
    </source>
</evidence>
<dbReference type="SUPFAM" id="SSF52540">
    <property type="entry name" value="P-loop containing nucleoside triphosphate hydrolases"/>
    <property type="match status" value="1"/>
</dbReference>
<feature type="compositionally biased region" description="Polar residues" evidence="5">
    <location>
        <begin position="411"/>
        <end position="420"/>
    </location>
</feature>
<evidence type="ECO:0000256" key="3">
    <source>
        <dbReference type="ARBA" id="ARBA00022840"/>
    </source>
</evidence>
<dbReference type="Pfam" id="PF00004">
    <property type="entry name" value="AAA"/>
    <property type="match status" value="1"/>
</dbReference>
<dbReference type="GO" id="GO:0005634">
    <property type="term" value="C:nucleus"/>
    <property type="evidence" value="ECO:0007669"/>
    <property type="project" value="TreeGrafter"/>
</dbReference>
<dbReference type="InterPro" id="IPR027417">
    <property type="entry name" value="P-loop_NTPase"/>
</dbReference>
<dbReference type="GO" id="GO:0045815">
    <property type="term" value="P:transcription initiation-coupled chromatin remodeling"/>
    <property type="evidence" value="ECO:0007669"/>
    <property type="project" value="TreeGrafter"/>
</dbReference>
<name>A0A2T9YIL2_9FUNG</name>
<gene>
    <name evidence="7" type="ORF">BB561_003972</name>
</gene>
<keyword evidence="4" id="KW-0103">Bromodomain</keyword>
<evidence type="ECO:0000256" key="5">
    <source>
        <dbReference type="SAM" id="MobiDB-lite"/>
    </source>
</evidence>
<dbReference type="SMART" id="SM00382">
    <property type="entry name" value="AAA"/>
    <property type="match status" value="1"/>
</dbReference>
<dbReference type="GO" id="GO:0003682">
    <property type="term" value="F:chromatin binding"/>
    <property type="evidence" value="ECO:0007669"/>
    <property type="project" value="TreeGrafter"/>
</dbReference>
<organism evidence="7 8">
    <name type="scientific">Smittium simulii</name>
    <dbReference type="NCBI Taxonomy" id="133385"/>
    <lineage>
        <taxon>Eukaryota</taxon>
        <taxon>Fungi</taxon>
        <taxon>Fungi incertae sedis</taxon>
        <taxon>Zoopagomycota</taxon>
        <taxon>Kickxellomycotina</taxon>
        <taxon>Harpellomycetes</taxon>
        <taxon>Harpellales</taxon>
        <taxon>Legeriomycetaceae</taxon>
        <taxon>Smittium</taxon>
    </lineage>
</organism>
<dbReference type="FunFam" id="3.40.50.300:FF:000061">
    <property type="entry name" value="ATPase family, AAA domain-containing 2"/>
    <property type="match status" value="1"/>
</dbReference>
<feature type="region of interest" description="Disordered" evidence="5">
    <location>
        <begin position="382"/>
        <end position="450"/>
    </location>
</feature>
<keyword evidence="3" id="KW-0067">ATP-binding</keyword>
<dbReference type="Proteomes" id="UP000245383">
    <property type="component" value="Unassembled WGS sequence"/>
</dbReference>